<evidence type="ECO:0000256" key="1">
    <source>
        <dbReference type="SAM" id="MobiDB-lite"/>
    </source>
</evidence>
<reference evidence="3 4" key="1">
    <citation type="journal article" date="2018" name="BMC Genomics">
        <title>Comparative genomics of the wheat fungal pathogen Pyrenophora tritici-repentis reveals chromosomal variations and genome plasticity.</title>
        <authorList>
            <person name="Moolhuijzen P."/>
            <person name="See P.T."/>
            <person name="Hane J.K."/>
            <person name="Shi G."/>
            <person name="Liu Z."/>
            <person name="Oliver R.P."/>
            <person name="Moffat C.S."/>
        </authorList>
    </citation>
    <scope>NUCLEOTIDE SEQUENCE [LARGE SCALE GENOMIC DNA]</scope>
    <source>
        <strain evidence="3">M4</strain>
    </source>
</reference>
<evidence type="ECO:0000256" key="2">
    <source>
        <dbReference type="SAM" id="Phobius"/>
    </source>
</evidence>
<name>A0A834SA04_9PLEO</name>
<keyword evidence="2" id="KW-1133">Transmembrane helix</keyword>
<accession>A0A834SA04</accession>
<proteinExistence type="predicted"/>
<keyword evidence="2" id="KW-0812">Transmembrane</keyword>
<dbReference type="KEGG" id="ptrr:6349899"/>
<dbReference type="Proteomes" id="UP000245464">
    <property type="component" value="Chromosome 1"/>
</dbReference>
<dbReference type="AlphaFoldDB" id="A0A834SA04"/>
<dbReference type="EMBL" id="NQIK02000001">
    <property type="protein sequence ID" value="KAF7578728.1"/>
    <property type="molecule type" value="Genomic_DNA"/>
</dbReference>
<dbReference type="GeneID" id="6349899"/>
<comment type="caution">
    <text evidence="3">The sequence shown here is derived from an EMBL/GenBank/DDBJ whole genome shotgun (WGS) entry which is preliminary data.</text>
</comment>
<dbReference type="RefSeq" id="XP_001941913.2">
    <property type="nucleotide sequence ID" value="XM_001941878.2"/>
</dbReference>
<feature type="transmembrane region" description="Helical" evidence="2">
    <location>
        <begin position="148"/>
        <end position="168"/>
    </location>
</feature>
<feature type="region of interest" description="Disordered" evidence="1">
    <location>
        <begin position="1"/>
        <end position="57"/>
    </location>
</feature>
<evidence type="ECO:0000313" key="3">
    <source>
        <dbReference type="EMBL" id="KAF7578728.1"/>
    </source>
</evidence>
<protein>
    <submittedName>
        <fullName evidence="3">Uncharacterized protein</fullName>
    </submittedName>
</protein>
<feature type="compositionally biased region" description="Polar residues" evidence="1">
    <location>
        <begin position="20"/>
        <end position="30"/>
    </location>
</feature>
<sequence>MRPDALDAATTKATHKSMHSSRTNSPAQQQVEHHNNSRTPIVSTDGTFSPTDNTRNEPASAASILVSEVVQSVKTAVDDALTWAENKVDGLNPGQESAGPYTSPATCILNYKWAQTGIYDVYDKGIAGILVGMMAAAGGAYWRSNDKPTAMVLGFVAILQALGVRNGWYDRFA</sequence>
<evidence type="ECO:0000313" key="4">
    <source>
        <dbReference type="Proteomes" id="UP000245464"/>
    </source>
</evidence>
<feature type="transmembrane region" description="Helical" evidence="2">
    <location>
        <begin position="121"/>
        <end position="142"/>
    </location>
</feature>
<keyword evidence="2" id="KW-0472">Membrane</keyword>
<gene>
    <name evidence="3" type="ORF">PtrM4_029680</name>
</gene>
<feature type="compositionally biased region" description="Polar residues" evidence="1">
    <location>
        <begin position="37"/>
        <end position="57"/>
    </location>
</feature>
<organism evidence="3 4">
    <name type="scientific">Pyrenophora tritici-repentis</name>
    <dbReference type="NCBI Taxonomy" id="45151"/>
    <lineage>
        <taxon>Eukaryota</taxon>
        <taxon>Fungi</taxon>
        <taxon>Dikarya</taxon>
        <taxon>Ascomycota</taxon>
        <taxon>Pezizomycotina</taxon>
        <taxon>Dothideomycetes</taxon>
        <taxon>Pleosporomycetidae</taxon>
        <taxon>Pleosporales</taxon>
        <taxon>Pleosporineae</taxon>
        <taxon>Pleosporaceae</taxon>
        <taxon>Pyrenophora</taxon>
    </lineage>
</organism>